<evidence type="ECO:0000259" key="5">
    <source>
        <dbReference type="Pfam" id="PF00496"/>
    </source>
</evidence>
<evidence type="ECO:0000256" key="3">
    <source>
        <dbReference type="ARBA" id="ARBA00022448"/>
    </source>
</evidence>
<evidence type="ECO:0000256" key="1">
    <source>
        <dbReference type="ARBA" id="ARBA00004196"/>
    </source>
</evidence>
<keyword evidence="7" id="KW-1185">Reference proteome</keyword>
<protein>
    <submittedName>
        <fullName evidence="6">ABC transporter substrate-binding protein</fullName>
    </submittedName>
</protein>
<comment type="subcellular location">
    <subcellularLocation>
        <location evidence="1">Cell envelope</location>
    </subcellularLocation>
</comment>
<feature type="domain" description="Solute-binding protein family 5" evidence="5">
    <location>
        <begin position="54"/>
        <end position="389"/>
    </location>
</feature>
<dbReference type="Gene3D" id="3.10.105.10">
    <property type="entry name" value="Dipeptide-binding Protein, Domain 3"/>
    <property type="match status" value="1"/>
</dbReference>
<keyword evidence="3" id="KW-0813">Transport</keyword>
<comment type="similarity">
    <text evidence="2">Belongs to the bacterial solute-binding protein 5 family.</text>
</comment>
<reference evidence="7" key="1">
    <citation type="journal article" date="2019" name="Int. J. Syst. Evol. Microbiol.">
        <title>The Global Catalogue of Microorganisms (GCM) 10K type strain sequencing project: providing services to taxonomists for standard genome sequencing and annotation.</title>
        <authorList>
            <consortium name="The Broad Institute Genomics Platform"/>
            <consortium name="The Broad Institute Genome Sequencing Center for Infectious Disease"/>
            <person name="Wu L."/>
            <person name="Ma J."/>
        </authorList>
    </citation>
    <scope>NUCLEOTIDE SEQUENCE [LARGE SCALE GENOMIC DNA]</scope>
    <source>
        <strain evidence="7">CGMCC 1.19029</strain>
    </source>
</reference>
<dbReference type="Gene3D" id="3.90.76.10">
    <property type="entry name" value="Dipeptide-binding Protein, Domain 1"/>
    <property type="match status" value="1"/>
</dbReference>
<dbReference type="EMBL" id="JBHSDY010000002">
    <property type="protein sequence ID" value="MFC4297040.1"/>
    <property type="molecule type" value="Genomic_DNA"/>
</dbReference>
<dbReference type="PANTHER" id="PTHR30290">
    <property type="entry name" value="PERIPLASMIC BINDING COMPONENT OF ABC TRANSPORTER"/>
    <property type="match status" value="1"/>
</dbReference>
<evidence type="ECO:0000256" key="4">
    <source>
        <dbReference type="ARBA" id="ARBA00022729"/>
    </source>
</evidence>
<evidence type="ECO:0000313" key="7">
    <source>
        <dbReference type="Proteomes" id="UP001595756"/>
    </source>
</evidence>
<dbReference type="PANTHER" id="PTHR30290:SF10">
    <property type="entry name" value="PERIPLASMIC OLIGOPEPTIDE-BINDING PROTEIN-RELATED"/>
    <property type="match status" value="1"/>
</dbReference>
<evidence type="ECO:0000256" key="2">
    <source>
        <dbReference type="ARBA" id="ARBA00005695"/>
    </source>
</evidence>
<dbReference type="PIRSF" id="PIRSF002741">
    <property type="entry name" value="MppA"/>
    <property type="match status" value="1"/>
</dbReference>
<dbReference type="InterPro" id="IPR030678">
    <property type="entry name" value="Peptide/Ni-bd"/>
</dbReference>
<dbReference type="InterPro" id="IPR000914">
    <property type="entry name" value="SBP_5_dom"/>
</dbReference>
<proteinExistence type="inferred from homology"/>
<dbReference type="CDD" id="cd00995">
    <property type="entry name" value="PBP2_NikA_DppA_OppA_like"/>
    <property type="match status" value="1"/>
</dbReference>
<organism evidence="6 7">
    <name type="scientific">Castellaniella hirudinis</name>
    <dbReference type="NCBI Taxonomy" id="1144617"/>
    <lineage>
        <taxon>Bacteria</taxon>
        <taxon>Pseudomonadati</taxon>
        <taxon>Pseudomonadota</taxon>
        <taxon>Betaproteobacteria</taxon>
        <taxon>Burkholderiales</taxon>
        <taxon>Alcaligenaceae</taxon>
        <taxon>Castellaniella</taxon>
    </lineage>
</organism>
<dbReference type="Proteomes" id="UP001595756">
    <property type="component" value="Unassembled WGS sequence"/>
</dbReference>
<sequence length="479" mass="52873">MLKSDVGDARRLRLVSLHEMVSLDPNTRLSDSSAATPVLKLICPNLVRLDHEMQIQPELASAWRVSDDQCVYRFILREGLRFHDGSAVDARSVVWNFERILDSRTGSVLPRDFEPLRAVRALNDHEVVFELHRPWPAFLHHLAGRCHLVADTALQPCGAGAFRLVEWVRGSHLRLQRFADYWNADDIHVDELLVTWAPDGGARTRLIESGDFDVMEVVPAAEAGRLRDAGLAAITHARSSTRLTLAMNCRRPPFDDPERRRAVARALDRQALVERYAGPHGRATSAVWGEDHAPVPAEAARPAGDRSSAAGGSEILQGVMTRVSPMPAVAGDVGAMLEPLGLRLDMRGYDDPPWWPMVYCDTDWQIAFQGMGTRAHADMLFSREFCTGGSFNSTGYSNPALDELVAQARHAVDPVERDRLYAAAQEILARDVPVIVLYGSDTLAGTRPGVSGFRAHPLSYWDLAGVRVDDAGLSATRKT</sequence>
<dbReference type="SUPFAM" id="SSF53850">
    <property type="entry name" value="Periplasmic binding protein-like II"/>
    <property type="match status" value="1"/>
</dbReference>
<accession>A0ABV8RWD1</accession>
<dbReference type="Pfam" id="PF00496">
    <property type="entry name" value="SBP_bac_5"/>
    <property type="match status" value="1"/>
</dbReference>
<name>A0ABV8RWD1_9BURK</name>
<keyword evidence="4" id="KW-0732">Signal</keyword>
<dbReference type="RefSeq" id="WP_376811605.1">
    <property type="nucleotide sequence ID" value="NZ_JBHSDY010000002.1"/>
</dbReference>
<dbReference type="Gene3D" id="3.40.190.10">
    <property type="entry name" value="Periplasmic binding protein-like II"/>
    <property type="match status" value="1"/>
</dbReference>
<comment type="caution">
    <text evidence="6">The sequence shown here is derived from an EMBL/GenBank/DDBJ whole genome shotgun (WGS) entry which is preliminary data.</text>
</comment>
<evidence type="ECO:0000313" key="6">
    <source>
        <dbReference type="EMBL" id="MFC4297040.1"/>
    </source>
</evidence>
<gene>
    <name evidence="6" type="ORF">ACFO0J_03165</name>
</gene>
<dbReference type="InterPro" id="IPR039424">
    <property type="entry name" value="SBP_5"/>
</dbReference>